<dbReference type="Proteomes" id="UP000468638">
    <property type="component" value="Unassembled WGS sequence"/>
</dbReference>
<sequence length="418" mass="48491">MEVYVARQPILNTNQEVMAYELLYRGGKEQNSYSFTDGDFATSEVVTNSFYNMGVERISEGKSCFVNFTANLLKSQFPFCFPPETLVIEILENIEITDELVVSCKALKEKGYRIALDDYVLYEDNPYTYELLKYTDIVKIDVLQHSRQQEVYIFDQLKHFNLTWLAEKVETYEQFQTCKALGYELFQGYFFSKPHIVTAHDVPMYPFQHYQLIEELSKQEPEVHKIAEKIEMDVSLSYKFLRLINTVAYRRLEPVKSIQQAIVLLGFTEIKKWAYVIAMKDIKSSNADVSSEVMKISLTRAKFSENVALEMGEKKEASSYFLTGMLSLIDAVMQQPIATVVNDLPLHDDIKGALLGERNAYRLVLDLCHLIENAQWEEIERTAINLGLSMEKLFDHYHSSMLWCQTMMATYDKQRTTD</sequence>
<feature type="domain" description="HDOD" evidence="2">
    <location>
        <begin position="202"/>
        <end position="392"/>
    </location>
</feature>
<evidence type="ECO:0000313" key="4">
    <source>
        <dbReference type="Proteomes" id="UP000468638"/>
    </source>
</evidence>
<dbReference type="PANTHER" id="PTHR33525">
    <property type="match status" value="1"/>
</dbReference>
<dbReference type="SUPFAM" id="SSF141868">
    <property type="entry name" value="EAL domain-like"/>
    <property type="match status" value="1"/>
</dbReference>
<gene>
    <name evidence="3" type="ORF">GLW05_13425</name>
</gene>
<dbReference type="SUPFAM" id="SSF109604">
    <property type="entry name" value="HD-domain/PDEase-like"/>
    <property type="match status" value="1"/>
</dbReference>
<dbReference type="InterPro" id="IPR001633">
    <property type="entry name" value="EAL_dom"/>
</dbReference>
<dbReference type="PROSITE" id="PS50883">
    <property type="entry name" value="EAL"/>
    <property type="match status" value="1"/>
</dbReference>
<dbReference type="InterPro" id="IPR052340">
    <property type="entry name" value="RNase_Y/CdgJ"/>
</dbReference>
<dbReference type="EMBL" id="WMEQ01000010">
    <property type="protein sequence ID" value="MYL34593.1"/>
    <property type="molecule type" value="Genomic_DNA"/>
</dbReference>
<accession>A0A6I5A1Y9</accession>
<dbReference type="SMART" id="SM00052">
    <property type="entry name" value="EAL"/>
    <property type="match status" value="1"/>
</dbReference>
<dbReference type="Pfam" id="PF00563">
    <property type="entry name" value="EAL"/>
    <property type="match status" value="1"/>
</dbReference>
<dbReference type="InterPro" id="IPR014408">
    <property type="entry name" value="dGMP_Pdiesterase_EAL/HD-GYP"/>
</dbReference>
<organism evidence="3 4">
    <name type="scientific">Pontibacillus yanchengensis</name>
    <dbReference type="NCBI Taxonomy" id="462910"/>
    <lineage>
        <taxon>Bacteria</taxon>
        <taxon>Bacillati</taxon>
        <taxon>Bacillota</taxon>
        <taxon>Bacilli</taxon>
        <taxon>Bacillales</taxon>
        <taxon>Bacillaceae</taxon>
        <taxon>Pontibacillus</taxon>
    </lineage>
</organism>
<dbReference type="RefSeq" id="WP_160909874.1">
    <property type="nucleotide sequence ID" value="NZ_WMEQ01000010.1"/>
</dbReference>
<dbReference type="PANTHER" id="PTHR33525:SF4">
    <property type="entry name" value="CYCLIC DI-GMP PHOSPHODIESTERASE CDGJ"/>
    <property type="match status" value="1"/>
</dbReference>
<proteinExistence type="predicted"/>
<dbReference type="Gene3D" id="3.20.20.450">
    <property type="entry name" value="EAL domain"/>
    <property type="match status" value="1"/>
</dbReference>
<protein>
    <submittedName>
        <fullName evidence="3">HDOD domain-containing protein</fullName>
    </submittedName>
</protein>
<dbReference type="InterPro" id="IPR013976">
    <property type="entry name" value="HDOD"/>
</dbReference>
<dbReference type="Gene3D" id="1.10.3210.10">
    <property type="entry name" value="Hypothetical protein af1432"/>
    <property type="match status" value="1"/>
</dbReference>
<name>A0A6I5A1Y9_9BACI</name>
<dbReference type="OrthoDB" id="9804751at2"/>
<reference evidence="3 4" key="1">
    <citation type="submission" date="2019-11" db="EMBL/GenBank/DDBJ databases">
        <title>Genome sequences of 17 halophilic strains isolated from different environments.</title>
        <authorList>
            <person name="Furrow R.E."/>
        </authorList>
    </citation>
    <scope>NUCLEOTIDE SEQUENCE [LARGE SCALE GENOMIC DNA]</scope>
    <source>
        <strain evidence="3 4">22514_16_FS</strain>
    </source>
</reference>
<dbReference type="PIRSF" id="PIRSF003180">
    <property type="entry name" value="DiGMPpdiest_YuxH"/>
    <property type="match status" value="1"/>
</dbReference>
<comment type="caution">
    <text evidence="3">The sequence shown here is derived from an EMBL/GenBank/DDBJ whole genome shotgun (WGS) entry which is preliminary data.</text>
</comment>
<feature type="domain" description="EAL" evidence="1">
    <location>
        <begin position="1"/>
        <end position="208"/>
    </location>
</feature>
<evidence type="ECO:0000259" key="2">
    <source>
        <dbReference type="PROSITE" id="PS51833"/>
    </source>
</evidence>
<dbReference type="Pfam" id="PF08668">
    <property type="entry name" value="HDOD"/>
    <property type="match status" value="1"/>
</dbReference>
<dbReference type="PROSITE" id="PS51833">
    <property type="entry name" value="HDOD"/>
    <property type="match status" value="1"/>
</dbReference>
<dbReference type="AlphaFoldDB" id="A0A6I5A1Y9"/>
<evidence type="ECO:0000313" key="3">
    <source>
        <dbReference type="EMBL" id="MYL34593.1"/>
    </source>
</evidence>
<dbReference type="InterPro" id="IPR035919">
    <property type="entry name" value="EAL_sf"/>
</dbReference>
<evidence type="ECO:0000259" key="1">
    <source>
        <dbReference type="PROSITE" id="PS50883"/>
    </source>
</evidence>